<dbReference type="Proteomes" id="UP000000343">
    <property type="component" value="Chromosome"/>
</dbReference>
<name>E8WYG5_GRATM</name>
<gene>
    <name evidence="1" type="ordered locus">AciX9_2848</name>
</gene>
<dbReference type="Gene3D" id="2.40.400.10">
    <property type="entry name" value="Acetoacetate decarboxylase-like"/>
    <property type="match status" value="1"/>
</dbReference>
<evidence type="ECO:0000313" key="1">
    <source>
        <dbReference type="EMBL" id="ADW69871.1"/>
    </source>
</evidence>
<dbReference type="eggNOG" id="COG3361">
    <property type="taxonomic scope" value="Bacteria"/>
</dbReference>
<dbReference type="PANTHER" id="PTHR39186">
    <property type="entry name" value="DUF2071 FAMILY PROTEIN"/>
    <property type="match status" value="1"/>
</dbReference>
<evidence type="ECO:0000313" key="2">
    <source>
        <dbReference type="Proteomes" id="UP000000343"/>
    </source>
</evidence>
<evidence type="ECO:0008006" key="3">
    <source>
        <dbReference type="Google" id="ProtNLM"/>
    </source>
</evidence>
<accession>E8WYG5</accession>
<dbReference type="KEGG" id="acm:AciX9_2848"/>
<dbReference type="STRING" id="1198114.AciX9_2848"/>
<dbReference type="InterPro" id="IPR018644">
    <property type="entry name" value="DUF2071"/>
</dbReference>
<dbReference type="SUPFAM" id="SSF160104">
    <property type="entry name" value="Acetoacetate decarboxylase-like"/>
    <property type="match status" value="1"/>
</dbReference>
<organism evidence="2">
    <name type="scientific">Granulicella tundricola (strain ATCC BAA-1859 / DSM 23138 / MP5ACTX9)</name>
    <dbReference type="NCBI Taxonomy" id="1198114"/>
    <lineage>
        <taxon>Bacteria</taxon>
        <taxon>Pseudomonadati</taxon>
        <taxon>Acidobacteriota</taxon>
        <taxon>Terriglobia</taxon>
        <taxon>Terriglobales</taxon>
        <taxon>Acidobacteriaceae</taxon>
        <taxon>Granulicella</taxon>
    </lineage>
</organism>
<dbReference type="InterPro" id="IPR023375">
    <property type="entry name" value="ADC_dom_sf"/>
</dbReference>
<protein>
    <recommendedName>
        <fullName evidence="3">DUF2071 domain-containing protein</fullName>
    </recommendedName>
</protein>
<dbReference type="PANTHER" id="PTHR39186:SF1">
    <property type="entry name" value="DUF2071 DOMAIN-CONTAINING PROTEIN"/>
    <property type="match status" value="1"/>
</dbReference>
<keyword evidence="2" id="KW-1185">Reference proteome</keyword>
<dbReference type="AlphaFoldDB" id="E8WYG5"/>
<dbReference type="HOGENOM" id="CLU_081757_0_0_0"/>
<dbReference type="EMBL" id="CP002480">
    <property type="protein sequence ID" value="ADW69871.1"/>
    <property type="molecule type" value="Genomic_DNA"/>
</dbReference>
<proteinExistence type="predicted"/>
<sequence>MAHRPYPLPTRPWRMKQRWNDLLFAHYPIPPSQMAPLIPTGLELDTFDGQAWLGVVPFWMDQVENRTIGDSTLSIPTTRIFSELNLRTYVRSPRTGLCGIYFFSLDCSSPLAVIGARTLFHLPYYFADINRTPSITIPDQTHYVSRRQLTSSNPRFEATFRPTGPVTLSTPGSLAAFLTERYCLFTTFRNCVLRGDIHHLPWPLQSAEADIRTDELPQAHNLTLPHDTPPILHFSSSLDVYIWSLQPDL</sequence>
<dbReference type="Pfam" id="PF09844">
    <property type="entry name" value="DUF2071"/>
    <property type="match status" value="1"/>
</dbReference>
<reference evidence="2" key="1">
    <citation type="submission" date="2011-01" db="EMBL/GenBank/DDBJ databases">
        <title>Complete sequence of chromosome of Acidobacterium sp. MP5ACTX9.</title>
        <authorList>
            <consortium name="US DOE Joint Genome Institute"/>
            <person name="Lucas S."/>
            <person name="Copeland A."/>
            <person name="Lapidus A."/>
            <person name="Cheng J.-F."/>
            <person name="Goodwin L."/>
            <person name="Pitluck S."/>
            <person name="Teshima H."/>
            <person name="Detter J.C."/>
            <person name="Han C."/>
            <person name="Tapia R."/>
            <person name="Land M."/>
            <person name="Hauser L."/>
            <person name="Kyrpides N."/>
            <person name="Ivanova N."/>
            <person name="Ovchinnikova G."/>
            <person name="Pagani I."/>
            <person name="Rawat S.R."/>
            <person name="Mannisto M."/>
            <person name="Haggblom M.M."/>
            <person name="Woyke T."/>
        </authorList>
    </citation>
    <scope>NUCLEOTIDE SEQUENCE [LARGE SCALE GENOMIC DNA]</scope>
    <source>
        <strain evidence="2">MP5ACTX9</strain>
    </source>
</reference>
<dbReference type="PaxDb" id="1198114-AciX9_2848"/>